<organism evidence="1 2">
    <name type="scientific">Thorsellia kenyensis</name>
    <dbReference type="NCBI Taxonomy" id="1549888"/>
    <lineage>
        <taxon>Bacteria</taxon>
        <taxon>Pseudomonadati</taxon>
        <taxon>Pseudomonadota</taxon>
        <taxon>Gammaproteobacteria</taxon>
        <taxon>Enterobacterales</taxon>
        <taxon>Thorselliaceae</taxon>
        <taxon>Thorsellia</taxon>
    </lineage>
</organism>
<evidence type="ECO:0000313" key="2">
    <source>
        <dbReference type="Proteomes" id="UP001589758"/>
    </source>
</evidence>
<keyword evidence="2" id="KW-1185">Reference proteome</keyword>
<dbReference type="EMBL" id="JBHLXE010000083">
    <property type="protein sequence ID" value="MFC0179861.1"/>
    <property type="molecule type" value="Genomic_DNA"/>
</dbReference>
<protein>
    <submittedName>
        <fullName evidence="1">Uncharacterized protein</fullName>
    </submittedName>
</protein>
<dbReference type="RefSeq" id="WP_385876970.1">
    <property type="nucleotide sequence ID" value="NZ_JBHLXE010000083.1"/>
</dbReference>
<accession>A0ABV6CE78</accession>
<proteinExistence type="predicted"/>
<dbReference type="Proteomes" id="UP001589758">
    <property type="component" value="Unassembled WGS sequence"/>
</dbReference>
<reference evidence="1 2" key="1">
    <citation type="submission" date="2024-09" db="EMBL/GenBank/DDBJ databases">
        <authorList>
            <person name="Sun Q."/>
            <person name="Mori K."/>
        </authorList>
    </citation>
    <scope>NUCLEOTIDE SEQUENCE [LARGE SCALE GENOMIC DNA]</scope>
    <source>
        <strain evidence="1 2">CCM 8545</strain>
    </source>
</reference>
<sequence>MIERKYNVTMDLPTEITSIYKEKYFLITILWALSNAKSAAVFKLSMGEVGIFARSLNPETT</sequence>
<gene>
    <name evidence="1" type="ORF">ACFFIT_07135</name>
</gene>
<comment type="caution">
    <text evidence="1">The sequence shown here is derived from an EMBL/GenBank/DDBJ whole genome shotgun (WGS) entry which is preliminary data.</text>
</comment>
<name>A0ABV6CE78_9GAMM</name>
<evidence type="ECO:0000313" key="1">
    <source>
        <dbReference type="EMBL" id="MFC0179861.1"/>
    </source>
</evidence>